<dbReference type="GO" id="GO:0030691">
    <property type="term" value="C:Noc2p-Noc3p complex"/>
    <property type="evidence" value="ECO:0007669"/>
    <property type="project" value="TreeGrafter"/>
</dbReference>
<evidence type="ECO:0000256" key="3">
    <source>
        <dbReference type="ARBA" id="ARBA00023242"/>
    </source>
</evidence>
<comment type="similarity">
    <text evidence="2">Belongs to the NOC2 family.</text>
</comment>
<organism evidence="5 6">
    <name type="scientific">Soboliphyme baturini</name>
    <dbReference type="NCBI Taxonomy" id="241478"/>
    <lineage>
        <taxon>Eukaryota</taxon>
        <taxon>Metazoa</taxon>
        <taxon>Ecdysozoa</taxon>
        <taxon>Nematoda</taxon>
        <taxon>Enoplea</taxon>
        <taxon>Dorylaimia</taxon>
        <taxon>Dioctophymatida</taxon>
        <taxon>Dioctophymatoidea</taxon>
        <taxon>Soboliphymatidae</taxon>
        <taxon>Soboliphyme</taxon>
    </lineage>
</organism>
<evidence type="ECO:0000256" key="4">
    <source>
        <dbReference type="SAM" id="MobiDB-lite"/>
    </source>
</evidence>
<evidence type="ECO:0000256" key="2">
    <source>
        <dbReference type="ARBA" id="ARBA00005907"/>
    </source>
</evidence>
<dbReference type="OrthoDB" id="10266662at2759"/>
<dbReference type="InterPro" id="IPR005343">
    <property type="entry name" value="Noc2"/>
</dbReference>
<dbReference type="Proteomes" id="UP000270296">
    <property type="component" value="Unassembled WGS sequence"/>
</dbReference>
<dbReference type="Pfam" id="PF03715">
    <property type="entry name" value="Noc2"/>
    <property type="match status" value="1"/>
</dbReference>
<proteinExistence type="inferred from homology"/>
<reference evidence="5 6" key="1">
    <citation type="submission" date="2018-11" db="EMBL/GenBank/DDBJ databases">
        <authorList>
            <consortium name="Pathogen Informatics"/>
        </authorList>
    </citation>
    <scope>NUCLEOTIDE SEQUENCE [LARGE SCALE GENOMIC DNA]</scope>
</reference>
<keyword evidence="3" id="KW-0539">Nucleus</keyword>
<dbReference type="AlphaFoldDB" id="A0A3P8ENX5"/>
<feature type="region of interest" description="Disordered" evidence="4">
    <location>
        <begin position="91"/>
        <end position="151"/>
    </location>
</feature>
<sequence length="151" mass="17965">MKQFCKTCRIASYGNEIKNLCTRLQEQSHYIEERRKSCTFNLKDPEMMKQFEEQVKCSADVPFLLYYSAFRKMKDRDSRIKLAVTNEELNRLQEERNQPEEDDFNCTPARKKKRSMKSPKLSRQQDRTLGKNSQFSADDDMLTELRLSDSE</sequence>
<accession>A0A3P8ENX5</accession>
<evidence type="ECO:0000313" key="5">
    <source>
        <dbReference type="EMBL" id="VDP10743.1"/>
    </source>
</evidence>
<dbReference type="GO" id="GO:0005654">
    <property type="term" value="C:nucleoplasm"/>
    <property type="evidence" value="ECO:0007669"/>
    <property type="project" value="TreeGrafter"/>
</dbReference>
<keyword evidence="6" id="KW-1185">Reference proteome</keyword>
<name>A0A3P8ENX5_9BILA</name>
<protein>
    <submittedName>
        <fullName evidence="5">Uncharacterized protein</fullName>
    </submittedName>
</protein>
<evidence type="ECO:0000313" key="6">
    <source>
        <dbReference type="Proteomes" id="UP000270296"/>
    </source>
</evidence>
<dbReference type="GO" id="GO:0000122">
    <property type="term" value="P:negative regulation of transcription by RNA polymerase II"/>
    <property type="evidence" value="ECO:0007669"/>
    <property type="project" value="TreeGrafter"/>
</dbReference>
<comment type="subcellular location">
    <subcellularLocation>
        <location evidence="1">Nucleus</location>
    </subcellularLocation>
</comment>
<gene>
    <name evidence="5" type="ORF">SBAD_LOCUS6751</name>
</gene>
<dbReference type="PANTHER" id="PTHR12687:SF4">
    <property type="entry name" value="NUCLEOLAR COMPLEX PROTEIN 2 HOMOLOG"/>
    <property type="match status" value="1"/>
</dbReference>
<dbReference type="GO" id="GO:0003714">
    <property type="term" value="F:transcription corepressor activity"/>
    <property type="evidence" value="ECO:0007669"/>
    <property type="project" value="TreeGrafter"/>
</dbReference>
<evidence type="ECO:0000256" key="1">
    <source>
        <dbReference type="ARBA" id="ARBA00004123"/>
    </source>
</evidence>
<dbReference type="GO" id="GO:0005730">
    <property type="term" value="C:nucleolus"/>
    <property type="evidence" value="ECO:0007669"/>
    <property type="project" value="TreeGrafter"/>
</dbReference>
<dbReference type="GO" id="GO:0042273">
    <property type="term" value="P:ribosomal large subunit biogenesis"/>
    <property type="evidence" value="ECO:0007669"/>
    <property type="project" value="TreeGrafter"/>
</dbReference>
<dbReference type="GO" id="GO:0030690">
    <property type="term" value="C:Noc1p-Noc2p complex"/>
    <property type="evidence" value="ECO:0007669"/>
    <property type="project" value="TreeGrafter"/>
</dbReference>
<dbReference type="EMBL" id="UZAM01010016">
    <property type="protein sequence ID" value="VDP10743.1"/>
    <property type="molecule type" value="Genomic_DNA"/>
</dbReference>
<dbReference type="GO" id="GO:0042393">
    <property type="term" value="F:histone binding"/>
    <property type="evidence" value="ECO:0007669"/>
    <property type="project" value="TreeGrafter"/>
</dbReference>
<dbReference type="PANTHER" id="PTHR12687">
    <property type="entry name" value="NUCLEOLAR COMPLEX 2 AND RAD4-RELATED"/>
    <property type="match status" value="1"/>
</dbReference>